<dbReference type="Pfam" id="PF13195">
    <property type="entry name" value="DUF4011"/>
    <property type="match status" value="1"/>
</dbReference>
<evidence type="ECO:0000259" key="1">
    <source>
        <dbReference type="SMART" id="SM00382"/>
    </source>
</evidence>
<dbReference type="Proteomes" id="UP000403266">
    <property type="component" value="Unassembled WGS sequence"/>
</dbReference>
<dbReference type="SUPFAM" id="SSF52540">
    <property type="entry name" value="P-loop containing nucleoside triphosphate hydrolases"/>
    <property type="match status" value="1"/>
</dbReference>
<dbReference type="SMART" id="SM00382">
    <property type="entry name" value="AAA"/>
    <property type="match status" value="1"/>
</dbReference>
<dbReference type="Gene3D" id="3.40.50.300">
    <property type="entry name" value="P-loop containing nucleotide triphosphate hydrolases"/>
    <property type="match status" value="2"/>
</dbReference>
<dbReference type="AlphaFoldDB" id="A0A5N7MAX2"/>
<dbReference type="InterPro" id="IPR027417">
    <property type="entry name" value="P-loop_NTPase"/>
</dbReference>
<dbReference type="PANTHER" id="PTHR10887">
    <property type="entry name" value="DNA2/NAM7 HELICASE FAMILY"/>
    <property type="match status" value="1"/>
</dbReference>
<name>A0A5N7MAX2_9HYPH</name>
<dbReference type="InterPro" id="IPR041679">
    <property type="entry name" value="DNA2/NAM7-like_C"/>
</dbReference>
<dbReference type="Pfam" id="PF13245">
    <property type="entry name" value="AAA_19"/>
    <property type="match status" value="1"/>
</dbReference>
<comment type="caution">
    <text evidence="2">The sequence shown here is derived from an EMBL/GenBank/DDBJ whole genome shotgun (WGS) entry which is preliminary data.</text>
</comment>
<dbReference type="Pfam" id="PF13087">
    <property type="entry name" value="AAA_12"/>
    <property type="match status" value="1"/>
</dbReference>
<keyword evidence="3" id="KW-1185">Reference proteome</keyword>
<dbReference type="InterPro" id="IPR045055">
    <property type="entry name" value="DNA2/NAM7-like"/>
</dbReference>
<evidence type="ECO:0000313" key="3">
    <source>
        <dbReference type="Proteomes" id="UP000403266"/>
    </source>
</evidence>
<dbReference type="OrthoDB" id="9757917at2"/>
<organism evidence="2 3">
    <name type="scientific">Microvirga tunisiensis</name>
    <dbReference type="NCBI Taxonomy" id="2108360"/>
    <lineage>
        <taxon>Bacteria</taxon>
        <taxon>Pseudomonadati</taxon>
        <taxon>Pseudomonadota</taxon>
        <taxon>Alphaproteobacteria</taxon>
        <taxon>Hyphomicrobiales</taxon>
        <taxon>Methylobacteriaceae</taxon>
        <taxon>Microvirga</taxon>
    </lineage>
</organism>
<dbReference type="RefSeq" id="WP_152708725.1">
    <property type="nucleotide sequence ID" value="NZ_VOSJ01000001.1"/>
</dbReference>
<evidence type="ECO:0000313" key="2">
    <source>
        <dbReference type="EMBL" id="MPR23828.1"/>
    </source>
</evidence>
<sequence>MTTSISFEQDLAALRSSMFDLSLRNRLINLPVDDRARVIKFAGTASRIKDQLIAEGRELTIGDDELATWTDPALVLQKLRAILADNATLMEEQGISSLKLGLHLIRWREPKDDRDRYAPLWILPVTVSKHGKEFRIRAADDNLEINESFASKAGLDLEQLRHNPIPYLRSGASAVIRSVIDEAVLGLFSQARLAMSRRADPTVHPEILESDILQRLIATTRPGYRPPAAKRHLNVGAFALPSENIHTVPADASQDRAIALSRSGEHLVIQGPPGTGKSQTIANIIVNAFKDGRSVLFMTEKITALDAVHRRLTAPEIQNRILALHGSRLDRAALADELNISAEGVLGVANLLRQSDAQRVRPILMTSPAAFALHVPSDWRFDLLIIDEASQMNLAAAAAAIASSRQLIVCGDSKQMGPSLTFQKSLDSVHTNHPPASLLEAADRSDMPSTMLERHYRSLHPSLIYVSNQIFYERRLSQIPSPFANASIGVKLHYVDGAVYDRGDTNTNELEAEAVAQEVVRNAQKNPTFSLGVIAMNDSQRDLIRAKVEARLSEAGLSIDQLNLTTDAELFIRSAEHVQGDERDIVLLSLTYGRDANGKLSANFGSLNQPGGDKRFNVVITRAKYRTDVFASFRAAQMSPAKTPGVEVLKYYLRLAELGFPALEPKFPLSELTRALRLNSFEAELYNDVMCIRDERGIHIGAIYTTGAKHPLDEQAEIAQLKSTGWQVVVVPLDHTKRASPKYHDTLDTVLRDLSRFRRMA</sequence>
<dbReference type="InterPro" id="IPR025103">
    <property type="entry name" value="DUF4011"/>
</dbReference>
<reference evidence="2 3" key="1">
    <citation type="journal article" date="2019" name="Syst. Appl. Microbiol.">
        <title>Microvirga tunisiensis sp. nov., a root nodule symbiotic bacterium isolated from Lupinus micranthus and L. luteus grown in Northern Tunisia.</title>
        <authorList>
            <person name="Msaddak A."/>
            <person name="Rejili M."/>
            <person name="Duran D."/>
            <person name="Mars M."/>
            <person name="Palacios J.M."/>
            <person name="Ruiz-Argueso T."/>
            <person name="Rey L."/>
            <person name="Imperial J."/>
        </authorList>
    </citation>
    <scope>NUCLEOTIDE SEQUENCE [LARGE SCALE GENOMIC DNA]</scope>
    <source>
        <strain evidence="2 3">Lmie10</strain>
    </source>
</reference>
<gene>
    <name evidence="2" type="ORF">FS320_00980</name>
</gene>
<proteinExistence type="predicted"/>
<dbReference type="InterPro" id="IPR047187">
    <property type="entry name" value="SF1_C_Upf1"/>
</dbReference>
<accession>A0A5N7MAX2</accession>
<dbReference type="EMBL" id="VOSK01000001">
    <property type="protein sequence ID" value="MPR23828.1"/>
    <property type="molecule type" value="Genomic_DNA"/>
</dbReference>
<dbReference type="CDD" id="cd18808">
    <property type="entry name" value="SF1_C_Upf1"/>
    <property type="match status" value="1"/>
</dbReference>
<feature type="domain" description="AAA+ ATPase" evidence="1">
    <location>
        <begin position="263"/>
        <end position="557"/>
    </location>
</feature>
<dbReference type="InterPro" id="IPR003593">
    <property type="entry name" value="AAA+_ATPase"/>
</dbReference>
<dbReference type="PANTHER" id="PTHR10887:SF495">
    <property type="entry name" value="HELICASE SENATAXIN ISOFORM X1-RELATED"/>
    <property type="match status" value="1"/>
</dbReference>
<protein>
    <submittedName>
        <fullName evidence="2">DUF4011 domain-containing protein</fullName>
    </submittedName>
</protein>